<dbReference type="GO" id="GO:0003677">
    <property type="term" value="F:DNA binding"/>
    <property type="evidence" value="ECO:0007669"/>
    <property type="project" value="InterPro"/>
</dbReference>
<reference evidence="3 4" key="1">
    <citation type="journal article" date="2019" name="Nat. Med.">
        <title>A library of human gut bacterial isolates paired with longitudinal multiomics data enables mechanistic microbiome research.</title>
        <authorList>
            <person name="Poyet M."/>
            <person name="Groussin M."/>
            <person name="Gibbons S.M."/>
            <person name="Avila-Pacheco J."/>
            <person name="Jiang X."/>
            <person name="Kearney S.M."/>
            <person name="Perrotta A.R."/>
            <person name="Berdy B."/>
            <person name="Zhao S."/>
            <person name="Lieberman T.D."/>
            <person name="Swanson P.K."/>
            <person name="Smith M."/>
            <person name="Roesemann S."/>
            <person name="Alexander J.E."/>
            <person name="Rich S.A."/>
            <person name="Livny J."/>
            <person name="Vlamakis H."/>
            <person name="Clish C."/>
            <person name="Bullock K."/>
            <person name="Deik A."/>
            <person name="Scott J."/>
            <person name="Pierce K.A."/>
            <person name="Xavier R.J."/>
            <person name="Alm E.J."/>
        </authorList>
    </citation>
    <scope>NUCLEOTIDE SEQUENCE [LARGE SCALE GENOMIC DNA]</scope>
    <source>
        <strain evidence="3 4">BIOML-A2</strain>
    </source>
</reference>
<evidence type="ECO:0000313" key="3">
    <source>
        <dbReference type="EMBL" id="MSB23132.1"/>
    </source>
</evidence>
<feature type="domain" description="Transposase IS4-like" evidence="1">
    <location>
        <begin position="104"/>
        <end position="336"/>
    </location>
</feature>
<dbReference type="GO" id="GO:0004803">
    <property type="term" value="F:transposase activity"/>
    <property type="evidence" value="ECO:0007669"/>
    <property type="project" value="InterPro"/>
</dbReference>
<dbReference type="AlphaFoldDB" id="A0A174SK30"/>
<evidence type="ECO:0000259" key="2">
    <source>
        <dbReference type="Pfam" id="PF13808"/>
    </source>
</evidence>
<dbReference type="Pfam" id="PF01609">
    <property type="entry name" value="DDE_Tnp_1"/>
    <property type="match status" value="1"/>
</dbReference>
<dbReference type="Pfam" id="PF13808">
    <property type="entry name" value="DDE_Tnp_1_assoc"/>
    <property type="match status" value="1"/>
</dbReference>
<dbReference type="InterPro" id="IPR002559">
    <property type="entry name" value="Transposase_11"/>
</dbReference>
<dbReference type="Proteomes" id="UP000434475">
    <property type="component" value="Unassembled WGS sequence"/>
</dbReference>
<organism evidence="3 4">
    <name type="scientific">Flavonifractor plautii</name>
    <name type="common">Fusobacterium plautii</name>
    <dbReference type="NCBI Taxonomy" id="292800"/>
    <lineage>
        <taxon>Bacteria</taxon>
        <taxon>Bacillati</taxon>
        <taxon>Bacillota</taxon>
        <taxon>Clostridia</taxon>
        <taxon>Eubacteriales</taxon>
        <taxon>Oscillospiraceae</taxon>
        <taxon>Flavonifractor</taxon>
    </lineage>
</organism>
<dbReference type="PANTHER" id="PTHR30298">
    <property type="entry name" value="H REPEAT-ASSOCIATED PREDICTED TRANSPOSASE"/>
    <property type="match status" value="1"/>
</dbReference>
<dbReference type="PANTHER" id="PTHR30298:SF0">
    <property type="entry name" value="PROTEIN YBFL-RELATED"/>
    <property type="match status" value="1"/>
</dbReference>
<evidence type="ECO:0000313" key="4">
    <source>
        <dbReference type="Proteomes" id="UP000434475"/>
    </source>
</evidence>
<dbReference type="RefSeq" id="WP_009259881.1">
    <property type="nucleotide sequence ID" value="NZ_JADMVA010000132.1"/>
</dbReference>
<gene>
    <name evidence="3" type="ORF">GKE97_27250</name>
</gene>
<dbReference type="InterPro" id="IPR047647">
    <property type="entry name" value="ISAs1_transpos"/>
</dbReference>
<evidence type="ECO:0000259" key="1">
    <source>
        <dbReference type="Pfam" id="PF01609"/>
    </source>
</evidence>
<dbReference type="GO" id="GO:0006313">
    <property type="term" value="P:DNA transposition"/>
    <property type="evidence" value="ECO:0007669"/>
    <property type="project" value="InterPro"/>
</dbReference>
<dbReference type="NCBIfam" id="NF033564">
    <property type="entry name" value="transpos_ISAs1"/>
    <property type="match status" value="1"/>
</dbReference>
<dbReference type="EMBL" id="WKPR01000093">
    <property type="protein sequence ID" value="MSB23132.1"/>
    <property type="molecule type" value="Genomic_DNA"/>
</dbReference>
<comment type="caution">
    <text evidence="3">The sequence shown here is derived from an EMBL/GenBank/DDBJ whole genome shotgun (WGS) entry which is preliminary data.</text>
</comment>
<dbReference type="InterPro" id="IPR032806">
    <property type="entry name" value="YbfD_N"/>
</dbReference>
<feature type="domain" description="H repeat-associated protein N-terminal" evidence="2">
    <location>
        <begin position="6"/>
        <end position="91"/>
    </location>
</feature>
<name>A0A174SK30_FLAPL</name>
<sequence length="373" mass="43849">MQELLDWLEYIEDDRQQRKIRHTLKDILVIVLFATLANADDWVEMALFAENYQDYLRKYIELKNGIPSHDTIRRVMGMISPEILQQLYGKWQDRLNQDDGELLKKIICIDGKTMRSNKRGAGKAAHIVSAWSKEDGFCLGQKAVEEKSNEIVVIPELLDKIQIKGQTVTIDAMGTQTAIAEKIKKKRADYVLALKRNQNSLYEDVQEYFSDEEFQKRIRASGNYKKTQEKAHGQVEIREYYQTEDIKWLSQKKNWKGLSSIVMEKKTIEKDGKRRIEYRYFISSLKADIEQISRAVRGHWSIESMHWHLDVTFREDANTTLDKMAAQNLNIIRKWSLSILKPAQMTRHKLSMRKKRFVVSMRPIQYLEELLEA</sequence>
<dbReference type="InterPro" id="IPR051698">
    <property type="entry name" value="Transposase_11-like"/>
</dbReference>
<protein>
    <submittedName>
        <fullName evidence="3">ISAs1 family transposase</fullName>
    </submittedName>
</protein>
<accession>A0A174SK30</accession>
<proteinExistence type="predicted"/>